<keyword evidence="1" id="KW-0808">Transferase</keyword>
<organism evidence="1">
    <name type="scientific">viral metagenome</name>
    <dbReference type="NCBI Taxonomy" id="1070528"/>
    <lineage>
        <taxon>unclassified sequences</taxon>
        <taxon>metagenomes</taxon>
        <taxon>organismal metagenomes</taxon>
    </lineage>
</organism>
<sequence length="229" mass="25928">MTNPILICGAARSGTSLVAGIFNACGAFGGTMDGPQVNNPRGMFENTSIRRNMVKPFLVSIGADKRGQRPLPDIARVHAVSAGMADDWRERVLAVLRGEGYTSGPWFYKCAKMCLMWPLWAAAFPEARWIIVRRPDQDIIESCMRATFMRAYKSDHGWQYWLDEHKKRLRELYEAGLSTSIVWSDWVAAGDFLNIRHAIESCELTWDEEAVKEFVDPGLYHLRGEVLRA</sequence>
<reference evidence="1" key="1">
    <citation type="submission" date="2020-03" db="EMBL/GenBank/DDBJ databases">
        <title>The deep terrestrial virosphere.</title>
        <authorList>
            <person name="Holmfeldt K."/>
            <person name="Nilsson E."/>
            <person name="Simone D."/>
            <person name="Lopez-Fernandez M."/>
            <person name="Wu X."/>
            <person name="de Brujin I."/>
            <person name="Lundin D."/>
            <person name="Andersson A."/>
            <person name="Bertilsson S."/>
            <person name="Dopson M."/>
        </authorList>
    </citation>
    <scope>NUCLEOTIDE SEQUENCE</scope>
    <source>
        <strain evidence="1">MM415B01265</strain>
    </source>
</reference>
<gene>
    <name evidence="1" type="ORF">MM415B01265_0017</name>
</gene>
<dbReference type="SUPFAM" id="SSF52540">
    <property type="entry name" value="P-loop containing nucleoside triphosphate hydrolases"/>
    <property type="match status" value="1"/>
</dbReference>
<dbReference type="Gene3D" id="3.40.50.300">
    <property type="entry name" value="P-loop containing nucleotide triphosphate hydrolases"/>
    <property type="match status" value="1"/>
</dbReference>
<dbReference type="EMBL" id="MT141375">
    <property type="protein sequence ID" value="QJA59572.1"/>
    <property type="molecule type" value="Genomic_DNA"/>
</dbReference>
<dbReference type="AlphaFoldDB" id="A0A6M3ISZ6"/>
<accession>A0A6M3ISZ6</accession>
<dbReference type="GO" id="GO:0016740">
    <property type="term" value="F:transferase activity"/>
    <property type="evidence" value="ECO:0007669"/>
    <property type="project" value="UniProtKB-KW"/>
</dbReference>
<dbReference type="InterPro" id="IPR027417">
    <property type="entry name" value="P-loop_NTPase"/>
</dbReference>
<dbReference type="Pfam" id="PF13469">
    <property type="entry name" value="Sulfotransfer_3"/>
    <property type="match status" value="1"/>
</dbReference>
<proteinExistence type="predicted"/>
<evidence type="ECO:0000313" key="1">
    <source>
        <dbReference type="EMBL" id="QJA59572.1"/>
    </source>
</evidence>
<protein>
    <submittedName>
        <fullName evidence="1">Putative sulfotransferase domain contining protein</fullName>
    </submittedName>
</protein>
<name>A0A6M3ISZ6_9ZZZZ</name>